<evidence type="ECO:0000313" key="15">
    <source>
        <dbReference type="EMBL" id="AGL01966.1"/>
    </source>
</evidence>
<comment type="subcellular location">
    <subcellularLocation>
        <location evidence="2">Cell membrane</location>
        <topology evidence="2">Multi-pass membrane protein</topology>
    </subcellularLocation>
</comment>
<dbReference type="HOGENOM" id="CLU_086979_1_1_9"/>
<keyword evidence="16" id="KW-1185">Reference proteome</keyword>
<keyword evidence="10 13" id="KW-1133">Transmembrane helix</keyword>
<keyword evidence="6 13" id="KW-0812">Transmembrane</keyword>
<dbReference type="GO" id="GO:0046872">
    <property type="term" value="F:metal ion binding"/>
    <property type="evidence" value="ECO:0007669"/>
    <property type="project" value="UniProtKB-KW"/>
</dbReference>
<keyword evidence="11" id="KW-0482">Metalloprotease</keyword>
<evidence type="ECO:0000256" key="5">
    <source>
        <dbReference type="ARBA" id="ARBA00022670"/>
    </source>
</evidence>
<name>R4KQQ2_9FIRM</name>
<evidence type="ECO:0000256" key="9">
    <source>
        <dbReference type="ARBA" id="ARBA00022833"/>
    </source>
</evidence>
<feature type="transmembrane region" description="Helical" evidence="13">
    <location>
        <begin position="51"/>
        <end position="69"/>
    </location>
</feature>
<evidence type="ECO:0000256" key="2">
    <source>
        <dbReference type="ARBA" id="ARBA00004651"/>
    </source>
</evidence>
<dbReference type="InterPro" id="IPR008915">
    <property type="entry name" value="Peptidase_M50"/>
</dbReference>
<keyword evidence="8" id="KW-0378">Hydrolase</keyword>
<dbReference type="eggNOG" id="COG1994">
    <property type="taxonomic scope" value="Bacteria"/>
</dbReference>
<dbReference type="KEGG" id="dgi:Desgi_2560"/>
<dbReference type="EMBL" id="CP003273">
    <property type="protein sequence ID" value="AGL01966.1"/>
    <property type="molecule type" value="Genomic_DNA"/>
</dbReference>
<gene>
    <name evidence="15" type="ORF">Desgi_2560</name>
</gene>
<dbReference type="GO" id="GO:0005886">
    <property type="term" value="C:plasma membrane"/>
    <property type="evidence" value="ECO:0007669"/>
    <property type="project" value="UniProtKB-SubCell"/>
</dbReference>
<dbReference type="InterPro" id="IPR052348">
    <property type="entry name" value="Metallopeptidase_M50B"/>
</dbReference>
<feature type="transmembrane region" description="Helical" evidence="13">
    <location>
        <begin position="12"/>
        <end position="31"/>
    </location>
</feature>
<feature type="transmembrane region" description="Helical" evidence="13">
    <location>
        <begin position="89"/>
        <end position="117"/>
    </location>
</feature>
<dbReference type="Proteomes" id="UP000013520">
    <property type="component" value="Chromosome"/>
</dbReference>
<dbReference type="RefSeq" id="WP_006521694.1">
    <property type="nucleotide sequence ID" value="NC_021184.1"/>
</dbReference>
<keyword evidence="5 15" id="KW-0645">Protease</keyword>
<comment type="cofactor">
    <cofactor evidence="1">
        <name>Zn(2+)</name>
        <dbReference type="ChEBI" id="CHEBI:29105"/>
    </cofactor>
</comment>
<comment type="similarity">
    <text evidence="3">Belongs to the peptidase M50B family.</text>
</comment>
<keyword evidence="4" id="KW-1003">Cell membrane</keyword>
<evidence type="ECO:0000256" key="13">
    <source>
        <dbReference type="SAM" id="Phobius"/>
    </source>
</evidence>
<dbReference type="Pfam" id="PF02163">
    <property type="entry name" value="Peptidase_M50"/>
    <property type="match status" value="1"/>
</dbReference>
<keyword evidence="12 13" id="KW-0472">Membrane</keyword>
<evidence type="ECO:0000256" key="1">
    <source>
        <dbReference type="ARBA" id="ARBA00001947"/>
    </source>
</evidence>
<dbReference type="PANTHER" id="PTHR35864:SF1">
    <property type="entry name" value="ZINC METALLOPROTEASE YWHC-RELATED"/>
    <property type="match status" value="1"/>
</dbReference>
<proteinExistence type="inferred from homology"/>
<protein>
    <submittedName>
        <fullName evidence="15">Zn-dependent protease</fullName>
    </submittedName>
</protein>
<dbReference type="CDD" id="cd06158">
    <property type="entry name" value="S2P-M50_like_1"/>
    <property type="match status" value="1"/>
</dbReference>
<evidence type="ECO:0000256" key="8">
    <source>
        <dbReference type="ARBA" id="ARBA00022801"/>
    </source>
</evidence>
<evidence type="ECO:0000256" key="11">
    <source>
        <dbReference type="ARBA" id="ARBA00023049"/>
    </source>
</evidence>
<evidence type="ECO:0000256" key="3">
    <source>
        <dbReference type="ARBA" id="ARBA00007931"/>
    </source>
</evidence>
<evidence type="ECO:0000256" key="6">
    <source>
        <dbReference type="ARBA" id="ARBA00022692"/>
    </source>
</evidence>
<dbReference type="GO" id="GO:0006508">
    <property type="term" value="P:proteolysis"/>
    <property type="evidence" value="ECO:0007669"/>
    <property type="project" value="UniProtKB-KW"/>
</dbReference>
<dbReference type="GO" id="GO:0008237">
    <property type="term" value="F:metallopeptidase activity"/>
    <property type="evidence" value="ECO:0007669"/>
    <property type="project" value="UniProtKB-KW"/>
</dbReference>
<evidence type="ECO:0000256" key="10">
    <source>
        <dbReference type="ARBA" id="ARBA00022989"/>
    </source>
</evidence>
<evidence type="ECO:0000256" key="12">
    <source>
        <dbReference type="ARBA" id="ARBA00023136"/>
    </source>
</evidence>
<evidence type="ECO:0000256" key="4">
    <source>
        <dbReference type="ARBA" id="ARBA00022475"/>
    </source>
</evidence>
<evidence type="ECO:0000259" key="14">
    <source>
        <dbReference type="Pfam" id="PF02163"/>
    </source>
</evidence>
<keyword evidence="9" id="KW-0862">Zinc</keyword>
<reference evidence="15 16" key="1">
    <citation type="submission" date="2012-01" db="EMBL/GenBank/DDBJ databases">
        <title>Complete sequence of Desulfotomaculum gibsoniae DSM 7213.</title>
        <authorList>
            <consortium name="US DOE Joint Genome Institute"/>
            <person name="Lucas S."/>
            <person name="Han J."/>
            <person name="Lapidus A."/>
            <person name="Cheng J.-F."/>
            <person name="Goodwin L."/>
            <person name="Pitluck S."/>
            <person name="Peters L."/>
            <person name="Ovchinnikova G."/>
            <person name="Teshima H."/>
            <person name="Detter J.C."/>
            <person name="Han C."/>
            <person name="Tapia R."/>
            <person name="Land M."/>
            <person name="Hauser L."/>
            <person name="Kyrpides N."/>
            <person name="Ivanova N."/>
            <person name="Pagani I."/>
            <person name="Parshina S."/>
            <person name="Plugge C."/>
            <person name="Muyzer G."/>
            <person name="Kuever J."/>
            <person name="Ivanova A."/>
            <person name="Nazina T."/>
            <person name="Klenk H.-P."/>
            <person name="Brambilla E."/>
            <person name="Spring S."/>
            <person name="Stams A.F."/>
            <person name="Woyke T."/>
        </authorList>
    </citation>
    <scope>NUCLEOTIDE SEQUENCE [LARGE SCALE GENOMIC DNA]</scope>
    <source>
        <strain evidence="15 16">DSM 7213</strain>
    </source>
</reference>
<dbReference type="PANTHER" id="PTHR35864">
    <property type="entry name" value="ZINC METALLOPROTEASE MJ0611-RELATED"/>
    <property type="match status" value="1"/>
</dbReference>
<feature type="transmembrane region" description="Helical" evidence="13">
    <location>
        <begin position="123"/>
        <end position="144"/>
    </location>
</feature>
<dbReference type="AlphaFoldDB" id="R4KQQ2"/>
<keyword evidence="7" id="KW-0479">Metal-binding</keyword>
<evidence type="ECO:0000256" key="7">
    <source>
        <dbReference type="ARBA" id="ARBA00022723"/>
    </source>
</evidence>
<dbReference type="OrthoDB" id="9800627at2"/>
<dbReference type="STRING" id="767817.Desgi_2560"/>
<sequence>MLDLPSLSELVLLLPAILIGLTFHEYAHGWMAHRLGDDTARNQGRLTLNPLAHIDPVGFLMLILFKFGWAKPVPVNPYNLRTDPARGMLLVSLAGPVANLLVALVASILLGIGLLQLVPYAEYFYYVLYLTLQINVILAFFNLIPVPPLDGSKILAGLFPRQSQFIYGMETYGTIILLILLFTGVLGKVLWPLVSFVVDIFLMIGKVI</sequence>
<organism evidence="15 16">
    <name type="scientific">Desulfoscipio gibsoniae DSM 7213</name>
    <dbReference type="NCBI Taxonomy" id="767817"/>
    <lineage>
        <taxon>Bacteria</taxon>
        <taxon>Bacillati</taxon>
        <taxon>Bacillota</taxon>
        <taxon>Clostridia</taxon>
        <taxon>Eubacteriales</taxon>
        <taxon>Desulfallaceae</taxon>
        <taxon>Desulfoscipio</taxon>
    </lineage>
</organism>
<dbReference type="InterPro" id="IPR044537">
    <property type="entry name" value="Rip2-like"/>
</dbReference>
<accession>R4KQQ2</accession>
<evidence type="ECO:0000313" key="16">
    <source>
        <dbReference type="Proteomes" id="UP000013520"/>
    </source>
</evidence>
<feature type="domain" description="Peptidase M50" evidence="14">
    <location>
        <begin position="124"/>
        <end position="161"/>
    </location>
</feature>